<dbReference type="InterPro" id="IPR015300">
    <property type="entry name" value="DNA-bd_pseudobarrel_sf"/>
</dbReference>
<dbReference type="PROSITE" id="PS50863">
    <property type="entry name" value="B3"/>
    <property type="match status" value="1"/>
</dbReference>
<feature type="domain" description="TF-B3" evidence="6">
    <location>
        <begin position="1"/>
        <end position="57"/>
    </location>
</feature>
<evidence type="ECO:0000313" key="7">
    <source>
        <dbReference type="EMBL" id="AFK40130.1"/>
    </source>
</evidence>
<dbReference type="AlphaFoldDB" id="I3SIN8"/>
<evidence type="ECO:0000256" key="4">
    <source>
        <dbReference type="ARBA" id="ARBA00023163"/>
    </source>
</evidence>
<evidence type="ECO:0000256" key="3">
    <source>
        <dbReference type="ARBA" id="ARBA00023125"/>
    </source>
</evidence>
<evidence type="ECO:0000256" key="5">
    <source>
        <dbReference type="ARBA" id="ARBA00023242"/>
    </source>
</evidence>
<dbReference type="GO" id="GO:0003677">
    <property type="term" value="F:DNA binding"/>
    <property type="evidence" value="ECO:0007669"/>
    <property type="project" value="UniProtKB-KW"/>
</dbReference>
<accession>I3SIN8</accession>
<dbReference type="SUPFAM" id="SSF101936">
    <property type="entry name" value="DNA-binding pseudobarrel domain"/>
    <property type="match status" value="1"/>
</dbReference>
<evidence type="ECO:0000259" key="6">
    <source>
        <dbReference type="PROSITE" id="PS50863"/>
    </source>
</evidence>
<dbReference type="GO" id="GO:0005634">
    <property type="term" value="C:nucleus"/>
    <property type="evidence" value="ECO:0007669"/>
    <property type="project" value="UniProtKB-SubCell"/>
</dbReference>
<reference evidence="7" key="1">
    <citation type="submission" date="2012-05" db="EMBL/GenBank/DDBJ databases">
        <authorList>
            <person name="Krishnakumar V."/>
            <person name="Cheung F."/>
            <person name="Xiao Y."/>
            <person name="Chan A."/>
            <person name="Moskal W.A."/>
            <person name="Town C.D."/>
        </authorList>
    </citation>
    <scope>NUCLEOTIDE SEQUENCE</scope>
</reference>
<keyword evidence="3" id="KW-0238">DNA-binding</keyword>
<name>I3SIN8_LOTJA</name>
<comment type="subcellular location">
    <subcellularLocation>
        <location evidence="1">Nucleus</location>
    </subcellularLocation>
</comment>
<evidence type="ECO:0000256" key="1">
    <source>
        <dbReference type="ARBA" id="ARBA00004123"/>
    </source>
</evidence>
<keyword evidence="4" id="KW-0804">Transcription</keyword>
<dbReference type="InterPro" id="IPR003340">
    <property type="entry name" value="B3_DNA-bd"/>
</dbReference>
<keyword evidence="5" id="KW-0539">Nucleus</keyword>
<proteinExistence type="evidence at transcript level"/>
<organism evidence="7">
    <name type="scientific">Lotus japonicus</name>
    <name type="common">Lotus corniculatus var. japonicus</name>
    <dbReference type="NCBI Taxonomy" id="34305"/>
    <lineage>
        <taxon>Eukaryota</taxon>
        <taxon>Viridiplantae</taxon>
        <taxon>Streptophyta</taxon>
        <taxon>Embryophyta</taxon>
        <taxon>Tracheophyta</taxon>
        <taxon>Spermatophyta</taxon>
        <taxon>Magnoliopsida</taxon>
        <taxon>eudicotyledons</taxon>
        <taxon>Gunneridae</taxon>
        <taxon>Pentapetalae</taxon>
        <taxon>rosids</taxon>
        <taxon>fabids</taxon>
        <taxon>Fabales</taxon>
        <taxon>Fabaceae</taxon>
        <taxon>Papilionoideae</taxon>
        <taxon>50 kb inversion clade</taxon>
        <taxon>NPAAA clade</taxon>
        <taxon>Hologalegina</taxon>
        <taxon>robinioid clade</taxon>
        <taxon>Loteae</taxon>
        <taxon>Lotus</taxon>
    </lineage>
</organism>
<evidence type="ECO:0000256" key="2">
    <source>
        <dbReference type="ARBA" id="ARBA00023015"/>
    </source>
</evidence>
<keyword evidence="2" id="KW-0805">Transcription regulation</keyword>
<protein>
    <recommendedName>
        <fullName evidence="6">TF-B3 domain-containing protein</fullName>
    </recommendedName>
</protein>
<dbReference type="EMBL" id="BT140335">
    <property type="protein sequence ID" value="AFK40130.1"/>
    <property type="molecule type" value="mRNA"/>
</dbReference>
<sequence length="57" mass="7042">MILPNGTREEWTLKWAKGRARQCMFGTGWYQLCRAHNFRFRDQFFFFKMQQGQYLQS</sequence>